<sequence>MPINKDVITKEMFLKALQCKTADELIALAKADGIELTKEEGEAYMAELADVELDKEVLQKVAGGVCWDNCPTEGQCGHHVCGTVGWENFKGC</sequence>
<reference evidence="2" key="1">
    <citation type="submission" date="2016-10" db="EMBL/GenBank/DDBJ databases">
        <authorList>
            <person name="Varghese N."/>
            <person name="Submissions S."/>
        </authorList>
    </citation>
    <scope>NUCLEOTIDE SEQUENCE [LARGE SCALE GENOMIC DNA]</scope>
    <source>
        <strain evidence="2">DSM 11005</strain>
    </source>
</reference>
<name>A0A1G6MQJ9_9FIRM</name>
<dbReference type="RefSeq" id="WP_093730651.1">
    <property type="nucleotide sequence ID" value="NZ_FMYW01000010.1"/>
</dbReference>
<dbReference type="Proteomes" id="UP000198943">
    <property type="component" value="Unassembled WGS sequence"/>
</dbReference>
<organism evidence="1 2">
    <name type="scientific">Succiniclasticum ruminis</name>
    <dbReference type="NCBI Taxonomy" id="40841"/>
    <lineage>
        <taxon>Bacteria</taxon>
        <taxon>Bacillati</taxon>
        <taxon>Bacillota</taxon>
        <taxon>Negativicutes</taxon>
        <taxon>Acidaminococcales</taxon>
        <taxon>Acidaminococcaceae</taxon>
        <taxon>Succiniclasticum</taxon>
    </lineage>
</organism>
<evidence type="ECO:0000313" key="1">
    <source>
        <dbReference type="EMBL" id="SDC57245.1"/>
    </source>
</evidence>
<proteinExistence type="predicted"/>
<accession>A0A1G6MQJ9</accession>
<dbReference type="EMBL" id="FMYW01000010">
    <property type="protein sequence ID" value="SDC57245.1"/>
    <property type="molecule type" value="Genomic_DNA"/>
</dbReference>
<evidence type="ECO:0000313" key="2">
    <source>
        <dbReference type="Proteomes" id="UP000198943"/>
    </source>
</evidence>
<gene>
    <name evidence="1" type="ORF">SAMN04487864_11062</name>
</gene>
<dbReference type="AlphaFoldDB" id="A0A1G6MQJ9"/>
<dbReference type="OrthoDB" id="9840226at2"/>
<keyword evidence="2" id="KW-1185">Reference proteome</keyword>
<protein>
    <submittedName>
        <fullName evidence="1">Nif11-like leader peptide domain-containing protein</fullName>
    </submittedName>
</protein>